<keyword evidence="3" id="KW-1185">Reference proteome</keyword>
<proteinExistence type="predicted"/>
<dbReference type="EMBL" id="MNCJ02000325">
    <property type="protein sequence ID" value="KAF5786639.1"/>
    <property type="molecule type" value="Genomic_DNA"/>
</dbReference>
<accession>A0A251TJJ2</accession>
<name>A0A251TJJ2_HELAN</name>
<dbReference type="Gramene" id="mRNA:HanXRQr2_Chr10g0443391">
    <property type="protein sequence ID" value="CDS:HanXRQr2_Chr10g0443391.1"/>
    <property type="gene ID" value="HanXRQr2_Chr10g0443391"/>
</dbReference>
<organism evidence="2 3">
    <name type="scientific">Helianthus annuus</name>
    <name type="common">Common sunflower</name>
    <dbReference type="NCBI Taxonomy" id="4232"/>
    <lineage>
        <taxon>Eukaryota</taxon>
        <taxon>Viridiplantae</taxon>
        <taxon>Streptophyta</taxon>
        <taxon>Embryophyta</taxon>
        <taxon>Tracheophyta</taxon>
        <taxon>Spermatophyta</taxon>
        <taxon>Magnoliopsida</taxon>
        <taxon>eudicotyledons</taxon>
        <taxon>Gunneridae</taxon>
        <taxon>Pentapetalae</taxon>
        <taxon>asterids</taxon>
        <taxon>campanulids</taxon>
        <taxon>Asterales</taxon>
        <taxon>Asteraceae</taxon>
        <taxon>Asteroideae</taxon>
        <taxon>Heliantheae alliance</taxon>
        <taxon>Heliantheae</taxon>
        <taxon>Helianthus</taxon>
    </lineage>
</organism>
<dbReference type="EMBL" id="CM007899">
    <property type="protein sequence ID" value="OTG10933.1"/>
    <property type="molecule type" value="Genomic_DNA"/>
</dbReference>
<evidence type="ECO:0000313" key="2">
    <source>
        <dbReference type="EMBL" id="OTG10933.1"/>
    </source>
</evidence>
<dbReference type="PANTHER" id="PTHR31827">
    <property type="entry name" value="EMB|CAB89363.1"/>
    <property type="match status" value="1"/>
</dbReference>
<dbReference type="Proteomes" id="UP000215914">
    <property type="component" value="Chromosome 10"/>
</dbReference>
<reference evidence="2" key="2">
    <citation type="submission" date="2017-02" db="EMBL/GenBank/DDBJ databases">
        <title>Sunflower complete genome.</title>
        <authorList>
            <person name="Langlade N."/>
            <person name="Munos S."/>
        </authorList>
    </citation>
    <scope>NUCLEOTIDE SEQUENCE [LARGE SCALE GENOMIC DNA]</scope>
    <source>
        <tissue evidence="2">Leaves</tissue>
    </source>
</reference>
<gene>
    <name evidence="2" type="ORF">HannXRQ_Chr10g0293231</name>
    <name evidence="1" type="ORF">HanXRQr2_Chr10g0443391</name>
</gene>
<evidence type="ECO:0000313" key="3">
    <source>
        <dbReference type="Proteomes" id="UP000215914"/>
    </source>
</evidence>
<protein>
    <submittedName>
        <fullName evidence="2">Uncharacterized protein</fullName>
    </submittedName>
</protein>
<reference evidence="1" key="3">
    <citation type="submission" date="2020-06" db="EMBL/GenBank/DDBJ databases">
        <title>Helianthus annuus Genome sequencing and assembly Release 2.</title>
        <authorList>
            <person name="Gouzy J."/>
            <person name="Langlade N."/>
            <person name="Munos S."/>
        </authorList>
    </citation>
    <scope>NUCLEOTIDE SEQUENCE</scope>
    <source>
        <tissue evidence="1">Leaves</tissue>
    </source>
</reference>
<dbReference type="PANTHER" id="PTHR31827:SF40">
    <property type="entry name" value="F22C12.10"/>
    <property type="match status" value="1"/>
</dbReference>
<reference evidence="1 3" key="1">
    <citation type="journal article" date="2017" name="Nature">
        <title>The sunflower genome provides insights into oil metabolism, flowering and Asterid evolution.</title>
        <authorList>
            <person name="Badouin H."/>
            <person name="Gouzy J."/>
            <person name="Grassa C.J."/>
            <person name="Murat F."/>
            <person name="Staton S.E."/>
            <person name="Cottret L."/>
            <person name="Lelandais-Briere C."/>
            <person name="Owens G.L."/>
            <person name="Carrere S."/>
            <person name="Mayjonade B."/>
            <person name="Legrand L."/>
            <person name="Gill N."/>
            <person name="Kane N.C."/>
            <person name="Bowers J.E."/>
            <person name="Hubner S."/>
            <person name="Bellec A."/>
            <person name="Berard A."/>
            <person name="Berges H."/>
            <person name="Blanchet N."/>
            <person name="Boniface M.C."/>
            <person name="Brunel D."/>
            <person name="Catrice O."/>
            <person name="Chaidir N."/>
            <person name="Claudel C."/>
            <person name="Donnadieu C."/>
            <person name="Faraut T."/>
            <person name="Fievet G."/>
            <person name="Helmstetter N."/>
            <person name="King M."/>
            <person name="Knapp S.J."/>
            <person name="Lai Z."/>
            <person name="Le Paslier M.C."/>
            <person name="Lippi Y."/>
            <person name="Lorenzon L."/>
            <person name="Mandel J.R."/>
            <person name="Marage G."/>
            <person name="Marchand G."/>
            <person name="Marquand E."/>
            <person name="Bret-Mestries E."/>
            <person name="Morien E."/>
            <person name="Nambeesan S."/>
            <person name="Nguyen T."/>
            <person name="Pegot-Espagnet P."/>
            <person name="Pouilly N."/>
            <person name="Raftis F."/>
            <person name="Sallet E."/>
            <person name="Schiex T."/>
            <person name="Thomas J."/>
            <person name="Vandecasteele C."/>
            <person name="Vares D."/>
            <person name="Vear F."/>
            <person name="Vautrin S."/>
            <person name="Crespi M."/>
            <person name="Mangin B."/>
            <person name="Burke J.M."/>
            <person name="Salse J."/>
            <person name="Munos S."/>
            <person name="Vincourt P."/>
            <person name="Rieseberg L.H."/>
            <person name="Langlade N.B."/>
        </authorList>
    </citation>
    <scope>NUCLEOTIDE SEQUENCE [LARGE SCALE GENOMIC DNA]</scope>
    <source>
        <strain evidence="3">cv. SF193</strain>
        <tissue evidence="1">Leaves</tissue>
    </source>
</reference>
<dbReference type="STRING" id="4232.A0A251TJJ2"/>
<sequence>MVYENPKFDLNEHPSALSYNDEANKDSCFDDTALRLECFGHVRQEDVKSAPKDGCGLVLGLGPASRVNERDLVLKLGLSHCSTSFQSDPNSSSNHQSCSSVEVSNEFGFDHEGSTSSKSSGGYMPSLILAPRISGPLQKLRISEPELSIGSDFSTETASDHQTRGKMYEFSGCSHPTGCRKAARGTSGLCVDHDGDRRCCFRGCVKGAQESTMFCKVHGGGMRRVFTGGTKGAEGGTSTLLCKAPGSGKRFLYDKGGVCTKSAHDGTDICVVKDTDENKDFHGVTPRLFYRVVLGPGPGSPDNHSLSGSSVVSNSACSLGKPAKRRQMIPPQVLVPSSMKSSFSPFTRKSSSVTDDGRKSLELMTQEDRVHGGSLLSFDDGNLREAVIDEI</sequence>
<dbReference type="InParanoid" id="A0A251TJJ2"/>
<evidence type="ECO:0000313" key="1">
    <source>
        <dbReference type="EMBL" id="KAF5786639.1"/>
    </source>
</evidence>
<dbReference type="AlphaFoldDB" id="A0A251TJJ2"/>